<sequence>MSETYSCNKLATHSNVLDFMLYRPEQILERIELPRPRDLDSLLLDAAKPVLPSRNTSDPSGKPVSRRTGLPHFPWSYTTGVHQLQNA</sequence>
<dbReference type="PANTHER" id="PTHR36723:SF1">
    <property type="entry name" value="F22C12.19"/>
    <property type="match status" value="1"/>
</dbReference>
<evidence type="ECO:0000313" key="3">
    <source>
        <dbReference type="Proteomes" id="UP001642360"/>
    </source>
</evidence>
<keyword evidence="3" id="KW-1185">Reference proteome</keyword>
<accession>A0ABC8RAD2</accession>
<feature type="region of interest" description="Disordered" evidence="1">
    <location>
        <begin position="50"/>
        <end position="71"/>
    </location>
</feature>
<protein>
    <submittedName>
        <fullName evidence="2">Uncharacterized protein</fullName>
    </submittedName>
</protein>
<evidence type="ECO:0000256" key="1">
    <source>
        <dbReference type="SAM" id="MobiDB-lite"/>
    </source>
</evidence>
<dbReference type="Proteomes" id="UP001642360">
    <property type="component" value="Unassembled WGS sequence"/>
</dbReference>
<gene>
    <name evidence="2" type="ORF">ILEXP_LOCUS9574</name>
</gene>
<comment type="caution">
    <text evidence="2">The sequence shown here is derived from an EMBL/GenBank/DDBJ whole genome shotgun (WGS) entry which is preliminary data.</text>
</comment>
<dbReference type="AlphaFoldDB" id="A0ABC8RAD2"/>
<reference evidence="2 3" key="1">
    <citation type="submission" date="2024-02" db="EMBL/GenBank/DDBJ databases">
        <authorList>
            <person name="Vignale AGUSTIN F."/>
            <person name="Sosa J E."/>
            <person name="Modenutti C."/>
        </authorList>
    </citation>
    <scope>NUCLEOTIDE SEQUENCE [LARGE SCALE GENOMIC DNA]</scope>
</reference>
<dbReference type="EMBL" id="CAUOFW020001181">
    <property type="protein sequence ID" value="CAK9141949.1"/>
    <property type="molecule type" value="Genomic_DNA"/>
</dbReference>
<name>A0ABC8RAD2_9AQUA</name>
<evidence type="ECO:0000313" key="2">
    <source>
        <dbReference type="EMBL" id="CAK9141949.1"/>
    </source>
</evidence>
<dbReference type="PANTHER" id="PTHR36723">
    <property type="entry name" value="F22C12.19"/>
    <property type="match status" value="1"/>
</dbReference>
<organism evidence="2 3">
    <name type="scientific">Ilex paraguariensis</name>
    <name type="common">yerba mate</name>
    <dbReference type="NCBI Taxonomy" id="185542"/>
    <lineage>
        <taxon>Eukaryota</taxon>
        <taxon>Viridiplantae</taxon>
        <taxon>Streptophyta</taxon>
        <taxon>Embryophyta</taxon>
        <taxon>Tracheophyta</taxon>
        <taxon>Spermatophyta</taxon>
        <taxon>Magnoliopsida</taxon>
        <taxon>eudicotyledons</taxon>
        <taxon>Gunneridae</taxon>
        <taxon>Pentapetalae</taxon>
        <taxon>asterids</taxon>
        <taxon>campanulids</taxon>
        <taxon>Aquifoliales</taxon>
        <taxon>Aquifoliaceae</taxon>
        <taxon>Ilex</taxon>
    </lineage>
</organism>
<proteinExistence type="predicted"/>